<protein>
    <submittedName>
        <fullName evidence="2">DUF1189 domain-containing protein</fullName>
    </submittedName>
</protein>
<gene>
    <name evidence="2" type="ORF">FTX54_007165</name>
</gene>
<feature type="transmembrane region" description="Helical" evidence="1">
    <location>
        <begin position="200"/>
        <end position="219"/>
    </location>
</feature>
<feature type="transmembrane region" description="Helical" evidence="1">
    <location>
        <begin position="225"/>
        <end position="245"/>
    </location>
</feature>
<dbReference type="RefSeq" id="WP_147802909.1">
    <property type="nucleotide sequence ID" value="NZ_CP144914.1"/>
</dbReference>
<proteinExistence type="predicted"/>
<reference evidence="2 3" key="1">
    <citation type="submission" date="2024-01" db="EMBL/GenBank/DDBJ databases">
        <title>Complete Genome Sequence of Alkalicoccus halolimnae BZ-SZ-XJ29T, a Moderately Halophilic Bacterium Isolated from a Salt Lake.</title>
        <authorList>
            <person name="Zhao B."/>
        </authorList>
    </citation>
    <scope>NUCLEOTIDE SEQUENCE [LARGE SCALE GENOMIC DNA]</scope>
    <source>
        <strain evidence="2 3">BZ-SZ-XJ29</strain>
    </source>
</reference>
<keyword evidence="1" id="KW-0812">Transmembrane</keyword>
<evidence type="ECO:0000256" key="1">
    <source>
        <dbReference type="SAM" id="Phobius"/>
    </source>
</evidence>
<dbReference type="InterPro" id="IPR009574">
    <property type="entry name" value="DUF1189"/>
</dbReference>
<keyword evidence="1" id="KW-1133">Transmembrane helix</keyword>
<evidence type="ECO:0000313" key="3">
    <source>
        <dbReference type="Proteomes" id="UP000321816"/>
    </source>
</evidence>
<sequence>MNIFQQFIKSLYSPETIAKFRMAKIGRAILYVFLLMFIASIPMFISLAISINALFNAGDQYLDEIPEFEINNGVLESELEEPYINDEEDMTLVFDSTGEVSPGDLDGYGNVIALLDREVIFVTGGESNRITYQDAGLDVTKDEIDSFYTTLDDLSALIVIIVLAGFYLFNTALKFIGIFVLSVIGILLKRKTADHLRYRHLWVLSAFTVTMPTILFSYLEGFGLIIPFSFILYWIIAIVMMNLVLRNVPKPKQPQEPKQL</sequence>
<keyword evidence="3" id="KW-1185">Reference proteome</keyword>
<accession>A0A5C7FLY3</accession>
<dbReference type="AlphaFoldDB" id="A0A5C7FLY3"/>
<feature type="transmembrane region" description="Helical" evidence="1">
    <location>
        <begin position="28"/>
        <end position="55"/>
    </location>
</feature>
<dbReference type="OrthoDB" id="1903376at2"/>
<dbReference type="EMBL" id="CP144914">
    <property type="protein sequence ID" value="WWD81320.1"/>
    <property type="molecule type" value="Genomic_DNA"/>
</dbReference>
<dbReference type="Pfam" id="PF06691">
    <property type="entry name" value="DUF1189"/>
    <property type="match status" value="1"/>
</dbReference>
<dbReference type="KEGG" id="ahal:FTX54_007165"/>
<keyword evidence="1" id="KW-0472">Membrane</keyword>
<name>A0A5C7FLY3_9BACI</name>
<organism evidence="2 3">
    <name type="scientific">Alkalicoccus halolimnae</name>
    <dbReference type="NCBI Taxonomy" id="1667239"/>
    <lineage>
        <taxon>Bacteria</taxon>
        <taxon>Bacillati</taxon>
        <taxon>Bacillota</taxon>
        <taxon>Bacilli</taxon>
        <taxon>Bacillales</taxon>
        <taxon>Bacillaceae</taxon>
        <taxon>Alkalicoccus</taxon>
    </lineage>
</organism>
<feature type="transmembrane region" description="Helical" evidence="1">
    <location>
        <begin position="156"/>
        <end position="188"/>
    </location>
</feature>
<dbReference type="Proteomes" id="UP000321816">
    <property type="component" value="Chromosome"/>
</dbReference>
<evidence type="ECO:0000313" key="2">
    <source>
        <dbReference type="EMBL" id="WWD81320.1"/>
    </source>
</evidence>